<gene>
    <name evidence="14" type="ORF">HK107_03625</name>
</gene>
<name>A0A7Y3RL89_9PROT</name>
<dbReference type="Pfam" id="PF03167">
    <property type="entry name" value="UDG"/>
    <property type="match status" value="1"/>
</dbReference>
<evidence type="ECO:0000256" key="9">
    <source>
        <dbReference type="ARBA" id="ARBA00023004"/>
    </source>
</evidence>
<dbReference type="Proteomes" id="UP000536835">
    <property type="component" value="Unassembled WGS sequence"/>
</dbReference>
<dbReference type="GO" id="GO:0051539">
    <property type="term" value="F:4 iron, 4 sulfur cluster binding"/>
    <property type="evidence" value="ECO:0007669"/>
    <property type="project" value="UniProtKB-KW"/>
</dbReference>
<keyword evidence="6" id="KW-0479">Metal-binding</keyword>
<dbReference type="InterPro" id="IPR005273">
    <property type="entry name" value="Ura-DNA_glyco_family4"/>
</dbReference>
<evidence type="ECO:0000256" key="7">
    <source>
        <dbReference type="ARBA" id="ARBA00022763"/>
    </source>
</evidence>
<dbReference type="PANTHER" id="PTHR33693:SF1">
    <property type="entry name" value="TYPE-4 URACIL-DNA GLYCOSYLASE"/>
    <property type="match status" value="1"/>
</dbReference>
<evidence type="ECO:0000256" key="5">
    <source>
        <dbReference type="ARBA" id="ARBA00022485"/>
    </source>
</evidence>
<comment type="caution">
    <text evidence="14">The sequence shown here is derived from an EMBL/GenBank/DDBJ whole genome shotgun (WGS) entry which is preliminary data.</text>
</comment>
<keyword evidence="10" id="KW-0411">Iron-sulfur</keyword>
<reference evidence="14 15" key="1">
    <citation type="submission" date="2020-05" db="EMBL/GenBank/DDBJ databases">
        <title>Parvularcula mediterraneae sp. nov., isolated from polypropylene straw from shallow seawater of the seashore of Laganas in Zakynthos island, Greece.</title>
        <authorList>
            <person name="Szabo I."/>
            <person name="Al-Omari J."/>
            <person name="Rado J."/>
            <person name="Szerdahelyi G.S."/>
        </authorList>
    </citation>
    <scope>NUCLEOTIDE SEQUENCE [LARGE SCALE GENOMIC DNA]</scope>
    <source>
        <strain evidence="14 15">ZS-1/3</strain>
    </source>
</reference>
<comment type="catalytic activity">
    <reaction evidence="1">
        <text>Hydrolyzes single-stranded DNA or mismatched double-stranded DNA and polynucleotides, releasing free uracil.</text>
        <dbReference type="EC" id="3.2.2.27"/>
    </reaction>
</comment>
<feature type="domain" description="Uracil-DNA glycosylase-like" evidence="13">
    <location>
        <begin position="101"/>
        <end position="257"/>
    </location>
</feature>
<keyword evidence="15" id="KW-1185">Reference proteome</keyword>
<dbReference type="InterPro" id="IPR005122">
    <property type="entry name" value="Uracil-DNA_glycosylase-like"/>
</dbReference>
<evidence type="ECO:0000256" key="12">
    <source>
        <dbReference type="SAM" id="MobiDB-lite"/>
    </source>
</evidence>
<dbReference type="GO" id="GO:0004844">
    <property type="term" value="F:uracil DNA N-glycosylase activity"/>
    <property type="evidence" value="ECO:0007669"/>
    <property type="project" value="UniProtKB-EC"/>
</dbReference>
<keyword evidence="5" id="KW-0004">4Fe-4S</keyword>
<dbReference type="SUPFAM" id="SSF52141">
    <property type="entry name" value="Uracil-DNA glycosylase-like"/>
    <property type="match status" value="1"/>
</dbReference>
<dbReference type="RefSeq" id="WP_173196873.1">
    <property type="nucleotide sequence ID" value="NZ_JABFCX010000002.1"/>
</dbReference>
<dbReference type="GO" id="GO:0046872">
    <property type="term" value="F:metal ion binding"/>
    <property type="evidence" value="ECO:0007669"/>
    <property type="project" value="UniProtKB-KW"/>
</dbReference>
<evidence type="ECO:0000313" key="15">
    <source>
        <dbReference type="Proteomes" id="UP000536835"/>
    </source>
</evidence>
<dbReference type="CDD" id="cd10030">
    <property type="entry name" value="UDG-F4_TTUDGA_SPO1dp_like"/>
    <property type="match status" value="1"/>
</dbReference>
<evidence type="ECO:0000256" key="2">
    <source>
        <dbReference type="ARBA" id="ARBA00006521"/>
    </source>
</evidence>
<dbReference type="PANTHER" id="PTHR33693">
    <property type="entry name" value="TYPE-5 URACIL-DNA GLYCOSYLASE"/>
    <property type="match status" value="1"/>
</dbReference>
<evidence type="ECO:0000256" key="10">
    <source>
        <dbReference type="ARBA" id="ARBA00023014"/>
    </source>
</evidence>
<evidence type="ECO:0000313" key="14">
    <source>
        <dbReference type="EMBL" id="NNU15417.1"/>
    </source>
</evidence>
<dbReference type="InterPro" id="IPR036895">
    <property type="entry name" value="Uracil-DNA_glycosylase-like_sf"/>
</dbReference>
<dbReference type="EC" id="3.2.2.27" evidence="3"/>
<evidence type="ECO:0000256" key="3">
    <source>
        <dbReference type="ARBA" id="ARBA00012030"/>
    </source>
</evidence>
<feature type="region of interest" description="Disordered" evidence="12">
    <location>
        <begin position="27"/>
        <end position="65"/>
    </location>
</feature>
<sequence>MLSEAARATLAFYRDAGLTTIEGEAPGALWDWDDTPPRAPQAEPQAKPSPRAAAPGQPSADEAIAKAEEQAAACATLDELIAHLASLKGCPLHGDERQTVIHDGVLGADLLVLGEAPGAEEARVGKPFVGRSGQLLDRMLGAIGHSRAPSEEQRPVAITNAFYWRPEDNRNPNTAELAFAQPFVRRFIELSQPKAILLTGNVPTKALFPDAPGITRARGSFRDIEIGGRSIPALPVFHPAFLLRQPAQKRWAWRDLLALQAKLNETLS</sequence>
<proteinExistence type="inferred from homology"/>
<evidence type="ECO:0000256" key="1">
    <source>
        <dbReference type="ARBA" id="ARBA00001400"/>
    </source>
</evidence>
<keyword evidence="11" id="KW-0234">DNA repair</keyword>
<keyword evidence="9" id="KW-0408">Iron</keyword>
<evidence type="ECO:0000256" key="6">
    <source>
        <dbReference type="ARBA" id="ARBA00022723"/>
    </source>
</evidence>
<keyword evidence="7" id="KW-0227">DNA damage</keyword>
<dbReference type="Gene3D" id="3.40.470.10">
    <property type="entry name" value="Uracil-DNA glycosylase-like domain"/>
    <property type="match status" value="1"/>
</dbReference>
<keyword evidence="8" id="KW-0378">Hydrolase</keyword>
<evidence type="ECO:0000256" key="11">
    <source>
        <dbReference type="ARBA" id="ARBA00023204"/>
    </source>
</evidence>
<dbReference type="EMBL" id="JABFCX010000002">
    <property type="protein sequence ID" value="NNU15417.1"/>
    <property type="molecule type" value="Genomic_DNA"/>
</dbReference>
<evidence type="ECO:0000256" key="8">
    <source>
        <dbReference type="ARBA" id="ARBA00022801"/>
    </source>
</evidence>
<comment type="similarity">
    <text evidence="2">Belongs to the uracil-DNA glycosylase (UDG) superfamily. Type 4 (UDGa) family.</text>
</comment>
<evidence type="ECO:0000259" key="13">
    <source>
        <dbReference type="SMART" id="SM00986"/>
    </source>
</evidence>
<dbReference type="NCBIfam" id="TIGR00758">
    <property type="entry name" value="UDG_fam4"/>
    <property type="match status" value="1"/>
</dbReference>
<organism evidence="14 15">
    <name type="scientific">Parvularcula mediterranea</name>
    <dbReference type="NCBI Taxonomy" id="2732508"/>
    <lineage>
        <taxon>Bacteria</taxon>
        <taxon>Pseudomonadati</taxon>
        <taxon>Pseudomonadota</taxon>
        <taxon>Alphaproteobacteria</taxon>
        <taxon>Parvularculales</taxon>
        <taxon>Parvularculaceae</taxon>
        <taxon>Parvularcula</taxon>
    </lineage>
</organism>
<dbReference type="GO" id="GO:0006281">
    <property type="term" value="P:DNA repair"/>
    <property type="evidence" value="ECO:0007669"/>
    <property type="project" value="UniProtKB-KW"/>
</dbReference>
<dbReference type="SMART" id="SM00987">
    <property type="entry name" value="UreE_C"/>
    <property type="match status" value="1"/>
</dbReference>
<protein>
    <recommendedName>
        <fullName evidence="4">Type-4 uracil-DNA glycosylase</fullName>
        <ecNumber evidence="3">3.2.2.27</ecNumber>
    </recommendedName>
</protein>
<dbReference type="SMART" id="SM00986">
    <property type="entry name" value="UDG"/>
    <property type="match status" value="1"/>
</dbReference>
<dbReference type="InterPro" id="IPR051536">
    <property type="entry name" value="UDG_Type-4/5"/>
</dbReference>
<dbReference type="AlphaFoldDB" id="A0A7Y3RL89"/>
<accession>A0A7Y3RL89</accession>
<evidence type="ECO:0000256" key="4">
    <source>
        <dbReference type="ARBA" id="ARBA00019403"/>
    </source>
</evidence>